<keyword evidence="6" id="KW-0472">Membrane</keyword>
<evidence type="ECO:0000256" key="2">
    <source>
        <dbReference type="ARBA" id="ARBA00013064"/>
    </source>
</evidence>
<dbReference type="Gene3D" id="3.90.190.10">
    <property type="entry name" value="Protein tyrosine phosphatase superfamily"/>
    <property type="match status" value="1"/>
</dbReference>
<keyword evidence="11" id="KW-1185">Reference proteome</keyword>
<evidence type="ECO:0000256" key="5">
    <source>
        <dbReference type="SAM" id="MobiDB-lite"/>
    </source>
</evidence>
<dbReference type="SMART" id="SM00404">
    <property type="entry name" value="PTPc_motif"/>
    <property type="match status" value="1"/>
</dbReference>
<dbReference type="PROSITE" id="PS50056">
    <property type="entry name" value="TYR_PHOSPHATASE_2"/>
    <property type="match status" value="1"/>
</dbReference>
<evidence type="ECO:0000256" key="7">
    <source>
        <dbReference type="SAM" id="SignalP"/>
    </source>
</evidence>
<dbReference type="PRINTS" id="PR00700">
    <property type="entry name" value="PRTYPHPHTASE"/>
</dbReference>
<dbReference type="EMBL" id="CAXITT010000002">
    <property type="protein sequence ID" value="CAL1526116.1"/>
    <property type="molecule type" value="Genomic_DNA"/>
</dbReference>
<dbReference type="GO" id="GO:0004725">
    <property type="term" value="F:protein tyrosine phosphatase activity"/>
    <property type="evidence" value="ECO:0007669"/>
    <property type="project" value="UniProtKB-EC"/>
</dbReference>
<dbReference type="PROSITE" id="PS50055">
    <property type="entry name" value="TYR_PHOSPHATASE_PTP"/>
    <property type="match status" value="1"/>
</dbReference>
<evidence type="ECO:0000256" key="3">
    <source>
        <dbReference type="ARBA" id="ARBA00022801"/>
    </source>
</evidence>
<keyword evidence="3" id="KW-0378">Hydrolase</keyword>
<reference evidence="10 11" key="1">
    <citation type="submission" date="2024-04" db="EMBL/GenBank/DDBJ databases">
        <authorList>
            <consortium name="Genoscope - CEA"/>
            <person name="William W."/>
        </authorList>
    </citation>
    <scope>NUCLEOTIDE SEQUENCE [LARGE SCALE GENOMIC DNA]</scope>
</reference>
<feature type="compositionally biased region" description="Polar residues" evidence="5">
    <location>
        <begin position="731"/>
        <end position="749"/>
    </location>
</feature>
<dbReference type="InterPro" id="IPR050348">
    <property type="entry name" value="Protein-Tyr_Phosphatase"/>
</dbReference>
<name>A0AAV2GYG1_LYMST</name>
<dbReference type="GO" id="GO:0008045">
    <property type="term" value="P:motor neuron axon guidance"/>
    <property type="evidence" value="ECO:0007669"/>
    <property type="project" value="TreeGrafter"/>
</dbReference>
<comment type="similarity">
    <text evidence="1">Belongs to the protein-tyrosine phosphatase family.</text>
</comment>
<evidence type="ECO:0000313" key="11">
    <source>
        <dbReference type="Proteomes" id="UP001497497"/>
    </source>
</evidence>
<dbReference type="PROSITE" id="PS00383">
    <property type="entry name" value="TYR_PHOSPHATASE_1"/>
    <property type="match status" value="1"/>
</dbReference>
<keyword evidence="6" id="KW-1133">Transmembrane helix</keyword>
<evidence type="ECO:0000256" key="1">
    <source>
        <dbReference type="ARBA" id="ARBA00009580"/>
    </source>
</evidence>
<dbReference type="InterPro" id="IPR029021">
    <property type="entry name" value="Prot-tyrosine_phosphatase-like"/>
</dbReference>
<dbReference type="InterPro" id="IPR000242">
    <property type="entry name" value="PTP_cat"/>
</dbReference>
<comment type="caution">
    <text evidence="10">The sequence shown here is derived from an EMBL/GenBank/DDBJ whole genome shotgun (WGS) entry which is preliminary data.</text>
</comment>
<feature type="compositionally biased region" description="Basic and acidic residues" evidence="5">
    <location>
        <begin position="551"/>
        <end position="566"/>
    </location>
</feature>
<dbReference type="EC" id="3.1.3.48" evidence="2"/>
<dbReference type="InterPro" id="IPR016130">
    <property type="entry name" value="Tyr_Pase_AS"/>
</dbReference>
<feature type="compositionally biased region" description="Low complexity" evidence="5">
    <location>
        <begin position="585"/>
        <end position="609"/>
    </location>
</feature>
<feature type="compositionally biased region" description="Low complexity" evidence="5">
    <location>
        <begin position="108"/>
        <end position="122"/>
    </location>
</feature>
<sequence>MCRPEYLTLFYAIYFLCMTEGVAGRPHDMPLSDASSHDDVNLNTTPAFNEEHDVYDDTPDEWDDVTVSARQLEEDLSVNKRGLVGGNHHAEDHSSFTTSDGDGHRAVTGTPTPGHTPTGAPGSDILLASLANAREADDPKVDLEVPSETSARPALDNVTVIVQSAQIVGSEVNTETASHPSHVVREQNDMDKMTLAHVVDDTGTVSFLSRVIEGSHVLNTRPSLETNSTESLVSTNGMDAVSTHGMDAVSTHGMDTALTHGMDTALTHGMDTALTRGMDAVSTNGMDTALTHGMDAVSTHGMDTALTHGMDTALTHGMDAVSTQGMDAVSTHGMDAVSTQGMDTVSTHGMDVAGGDDISNAPSTTTTSIHRNVNIAQEAGDDRSALDHNASDVDEHDTPVTRKDVHIIKEDSDQTLPVDADSNFHADLDPTLSYNGQLTTSEIRQTNTPSSPSLVYSTATAADMQQHQQTQIAARGLEGSHMTRGDPLTQASEPEMITSPTHLTATSQVRSGVTPLQPVTDDTLNSLDSSGDVSGRTTLQDSNDVTAPDPPTHERGTTDKDVKNESDLHHDTISAVSAISAISTSAHPTVSTSTTGSGTTQTTTTPMGTRILNSQTTTTPVGTRPNTPLSSDVSLTTRQPDATLTPRSLSSTTTTTEEKYLERTSTTQSRRAPSTPTLTGLIRSTLSGGTTPSTPTLTGLIRSTLSGGTPPPSVTGRDVIIIGTSYHMTPGSPSAQTWATSRSPTMPTNDTEDDIKLMTSGSPSMSSSELVSAEHSLATPSVDGMTDDVTTWQDQRSEVTQQPENILPEGTETDNLNLTGSVHSFVELDLAMSWKRFCNSEDPIKCELVDIMSRRHTIITVDQIKVLNKEWQCSERTQEIQVHVYLMDKFNHYDKTLTQTCYLVLNETNALAEGSIIGRTLKNVRIRDPLMKPETTSPSHNEPPAIVTDPSLFSDPGVTVALVLSLVGGCCCAGLITLQVIFRRRNRERHNFNPTFNRSHSASSLDSIQLSSVTKSRPNSGLFNPGLDLTDSLQPSHPLNFMQLSNFCANEKRISEEFQQLPSRMPRLSVVPTGEEDKNRYANILPLAQTRVTLLQDGPEPRPTYINANYITGPNNEAQYYIATQAPTQTTIHDFWTMVWQQNSRAIIMLTQMEEDGQSKCASYWPELVGKSAAQKFGDFLIELKQKDVQQEYITSQLEIHHLRKIEKREVYHFWYTCWPAHGLPEPISLVKLVLDTRPKYEGSGSPLIVHCSPGTGRTGTFIALDLCMRQFEERRIVDVLKTVYLMRQERAGVIQNKEQYSLLYNAMNEYATIVVSPVVSAASSATTLHALLSS</sequence>
<gene>
    <name evidence="10" type="ORF">GSLYS_00000293001</name>
</gene>
<evidence type="ECO:0000259" key="8">
    <source>
        <dbReference type="PROSITE" id="PS50055"/>
    </source>
</evidence>
<feature type="compositionally biased region" description="Low complexity" evidence="5">
    <location>
        <begin position="643"/>
        <end position="655"/>
    </location>
</feature>
<feature type="region of interest" description="Disordered" evidence="5">
    <location>
        <begin position="80"/>
        <end position="124"/>
    </location>
</feature>
<organism evidence="10 11">
    <name type="scientific">Lymnaea stagnalis</name>
    <name type="common">Great pond snail</name>
    <name type="synonym">Helix stagnalis</name>
    <dbReference type="NCBI Taxonomy" id="6523"/>
    <lineage>
        <taxon>Eukaryota</taxon>
        <taxon>Metazoa</taxon>
        <taxon>Spiralia</taxon>
        <taxon>Lophotrochozoa</taxon>
        <taxon>Mollusca</taxon>
        <taxon>Gastropoda</taxon>
        <taxon>Heterobranchia</taxon>
        <taxon>Euthyneura</taxon>
        <taxon>Panpulmonata</taxon>
        <taxon>Hygrophila</taxon>
        <taxon>Lymnaeoidea</taxon>
        <taxon>Lymnaeidae</taxon>
        <taxon>Lymnaea</taxon>
    </lineage>
</organism>
<dbReference type="InterPro" id="IPR003595">
    <property type="entry name" value="Tyr_Pase_cat"/>
</dbReference>
<dbReference type="SUPFAM" id="SSF52799">
    <property type="entry name" value="(Phosphotyrosine protein) phosphatases II"/>
    <property type="match status" value="1"/>
</dbReference>
<feature type="compositionally biased region" description="Low complexity" evidence="5">
    <location>
        <begin position="616"/>
        <end position="628"/>
    </location>
</feature>
<protein>
    <recommendedName>
        <fullName evidence="2">protein-tyrosine-phosphatase</fullName>
        <ecNumber evidence="2">3.1.3.48</ecNumber>
    </recommendedName>
</protein>
<dbReference type="InterPro" id="IPR000387">
    <property type="entry name" value="Tyr_Pase_dom"/>
</dbReference>
<keyword evidence="4" id="KW-0904">Protein phosphatase</keyword>
<feature type="compositionally biased region" description="Polar residues" evidence="5">
    <location>
        <begin position="520"/>
        <end position="545"/>
    </location>
</feature>
<feature type="region of interest" description="Disordered" evidence="5">
    <location>
        <begin position="503"/>
        <end position="566"/>
    </location>
</feature>
<proteinExistence type="inferred from homology"/>
<evidence type="ECO:0000259" key="9">
    <source>
        <dbReference type="PROSITE" id="PS50056"/>
    </source>
</evidence>
<feature type="domain" description="Tyrosine specific protein phosphatases" evidence="9">
    <location>
        <begin position="1228"/>
        <end position="1302"/>
    </location>
</feature>
<dbReference type="SMART" id="SM00194">
    <property type="entry name" value="PTPc"/>
    <property type="match status" value="1"/>
</dbReference>
<feature type="region of interest" description="Disordered" evidence="5">
    <location>
        <begin position="476"/>
        <end position="495"/>
    </location>
</feature>
<dbReference type="Pfam" id="PF00102">
    <property type="entry name" value="Y_phosphatase"/>
    <property type="match status" value="1"/>
</dbReference>
<accession>A0AAV2GYG1</accession>
<feature type="transmembrane region" description="Helical" evidence="6">
    <location>
        <begin position="960"/>
        <end position="982"/>
    </location>
</feature>
<keyword evidence="6" id="KW-0812">Transmembrane</keyword>
<evidence type="ECO:0000256" key="4">
    <source>
        <dbReference type="ARBA" id="ARBA00022912"/>
    </source>
</evidence>
<keyword evidence="7" id="KW-0732">Signal</keyword>
<dbReference type="CDD" id="cd00047">
    <property type="entry name" value="PTPc"/>
    <property type="match status" value="1"/>
</dbReference>
<feature type="compositionally biased region" description="Low complexity" evidence="5">
    <location>
        <begin position="684"/>
        <end position="695"/>
    </location>
</feature>
<dbReference type="PANTHER" id="PTHR19134:SF562">
    <property type="entry name" value="PROTEIN-TYROSINE-PHOSPHATASE"/>
    <property type="match status" value="1"/>
</dbReference>
<feature type="chain" id="PRO_5043673959" description="protein-tyrosine-phosphatase" evidence="7">
    <location>
        <begin position="25"/>
        <end position="1335"/>
    </location>
</feature>
<dbReference type="PANTHER" id="PTHR19134">
    <property type="entry name" value="RECEPTOR-TYPE TYROSINE-PROTEIN PHOSPHATASE"/>
    <property type="match status" value="1"/>
</dbReference>
<feature type="region of interest" description="Disordered" evidence="5">
    <location>
        <begin position="585"/>
        <end position="695"/>
    </location>
</feature>
<evidence type="ECO:0000313" key="10">
    <source>
        <dbReference type="EMBL" id="CAL1526116.1"/>
    </source>
</evidence>
<dbReference type="Proteomes" id="UP001497497">
    <property type="component" value="Unassembled WGS sequence"/>
</dbReference>
<feature type="compositionally biased region" description="Polar residues" evidence="5">
    <location>
        <begin position="629"/>
        <end position="642"/>
    </location>
</feature>
<feature type="compositionally biased region" description="Polar residues" evidence="5">
    <location>
        <begin position="665"/>
        <end position="678"/>
    </location>
</feature>
<feature type="region of interest" description="Disordered" evidence="5">
    <location>
        <begin position="727"/>
        <end position="749"/>
    </location>
</feature>
<feature type="signal peptide" evidence="7">
    <location>
        <begin position="1"/>
        <end position="24"/>
    </location>
</feature>
<evidence type="ECO:0000256" key="6">
    <source>
        <dbReference type="SAM" id="Phobius"/>
    </source>
</evidence>
<feature type="domain" description="Tyrosine-protein phosphatase" evidence="8">
    <location>
        <begin position="1077"/>
        <end position="1311"/>
    </location>
</feature>